<comment type="catalytic activity">
    <reaction evidence="26">
        <text>shikimate + NADP(+) = 3-dehydroshikimate + NADPH + H(+)</text>
        <dbReference type="Rhea" id="RHEA:17737"/>
        <dbReference type="ChEBI" id="CHEBI:15378"/>
        <dbReference type="ChEBI" id="CHEBI:16630"/>
        <dbReference type="ChEBI" id="CHEBI:36208"/>
        <dbReference type="ChEBI" id="CHEBI:57783"/>
        <dbReference type="ChEBI" id="CHEBI:58349"/>
        <dbReference type="EC" id="1.1.1.25"/>
    </reaction>
</comment>
<dbReference type="PANTHER" id="PTHR21090:SF5">
    <property type="entry name" value="PENTAFUNCTIONAL AROM POLYPEPTIDE"/>
    <property type="match status" value="1"/>
</dbReference>
<feature type="binding site" evidence="26">
    <location>
        <begin position="195"/>
        <end position="198"/>
    </location>
    <ligand>
        <name>7-phospho-2-dehydro-3-deoxy-D-arabino-heptonate</name>
        <dbReference type="ChEBI" id="CHEBI:58394"/>
    </ligand>
</feature>
<dbReference type="FunFam" id="3.65.10.10:FF:000008">
    <property type="entry name" value="Pentafunctional AROM polypeptide"/>
    <property type="match status" value="1"/>
</dbReference>
<keyword evidence="9 26" id="KW-0028">Amino-acid biosynthesis</keyword>
<evidence type="ECO:0000256" key="7">
    <source>
        <dbReference type="ARBA" id="ARBA00009948"/>
    </source>
</evidence>
<dbReference type="SUPFAM" id="SSF54768">
    <property type="entry name" value="dsRNA-binding domain-like"/>
    <property type="match status" value="1"/>
</dbReference>
<evidence type="ECO:0000256" key="4">
    <source>
        <dbReference type="ARBA" id="ARBA00006477"/>
    </source>
</evidence>
<dbReference type="Proteomes" id="UP000094455">
    <property type="component" value="Unassembled WGS sequence"/>
</dbReference>
<evidence type="ECO:0000256" key="1">
    <source>
        <dbReference type="ARBA" id="ARBA00004496"/>
    </source>
</evidence>
<dbReference type="GeneID" id="30180099"/>
<accession>A0A1E3NGX8</accession>
<dbReference type="SUPFAM" id="SSF56796">
    <property type="entry name" value="Dehydroquinate synthase-like"/>
    <property type="match status" value="1"/>
</dbReference>
<evidence type="ECO:0000256" key="5">
    <source>
        <dbReference type="ARBA" id="ARBA00006638"/>
    </source>
</evidence>
<comment type="function">
    <text evidence="25 26">The AROM polypeptide catalyzes 5 consecutive enzymatic reactions in prechorismate polyaromatic amino acid biosynthesis.</text>
</comment>
<keyword evidence="11 26" id="KW-0479">Metal-binding</keyword>
<comment type="similarity">
    <text evidence="26">In the 3rd section; belongs to the shikimate kinase family.</text>
</comment>
<keyword evidence="10 26" id="KW-0808">Transferase</keyword>
<keyword evidence="8 26" id="KW-0963">Cytoplasm</keyword>
<evidence type="ECO:0000256" key="18">
    <source>
        <dbReference type="ARBA" id="ARBA00023002"/>
    </source>
</evidence>
<feature type="binding site" evidence="26">
    <location>
        <position position="357"/>
    </location>
    <ligand>
        <name>7-phospho-2-dehydro-3-deoxy-D-arabino-heptonate</name>
        <dbReference type="ChEBI" id="CHEBI:58394"/>
    </ligand>
</feature>
<protein>
    <recommendedName>
        <fullName evidence="26">Pentafunctional AROM polypeptide</fullName>
    </recommendedName>
    <domain>
        <recommendedName>
            <fullName evidence="26">3-dehydroquinate synthase</fullName>
            <shortName evidence="26">DHQS</shortName>
            <ecNumber evidence="26">4.2.3.4</ecNumber>
        </recommendedName>
    </domain>
    <domain>
        <recommendedName>
            <fullName evidence="26">3-phosphoshikimate 1-carboxyvinyltransferase</fullName>
            <ecNumber evidence="26">2.5.1.19</ecNumber>
        </recommendedName>
        <alternativeName>
            <fullName evidence="26">5-enolpyruvylshikimate-3-phosphate synthase</fullName>
            <shortName evidence="26">EPSP synthase</shortName>
            <shortName evidence="26">EPSPS</shortName>
        </alternativeName>
    </domain>
    <domain>
        <recommendedName>
            <fullName evidence="26">Shikimate kinase</fullName>
            <shortName evidence="26">SK</shortName>
            <ecNumber evidence="26">2.7.1.71</ecNumber>
        </recommendedName>
    </domain>
    <domain>
        <recommendedName>
            <fullName evidence="26">3-dehydroquinate dehydratase</fullName>
            <shortName evidence="26">3-dehydroquinase</shortName>
            <ecNumber evidence="26">4.2.1.10</ecNumber>
        </recommendedName>
    </domain>
    <domain>
        <recommendedName>
            <fullName evidence="26">Shikimate dehydrogenase</fullName>
            <ecNumber evidence="26">1.1.1.25</ecNumber>
        </recommendedName>
    </domain>
</protein>
<comment type="similarity">
    <text evidence="6">In the N-terminal section; belongs to the shikimate kinase family.</text>
</comment>
<evidence type="ECO:0000256" key="21">
    <source>
        <dbReference type="ARBA" id="ARBA00023239"/>
    </source>
</evidence>
<dbReference type="CDD" id="cd01556">
    <property type="entry name" value="EPSP_synthase"/>
    <property type="match status" value="1"/>
</dbReference>
<dbReference type="InterPro" id="IPR030960">
    <property type="entry name" value="DHQS/DOIS_N"/>
</dbReference>
<feature type="binding site" evidence="26">
    <location>
        <position position="162"/>
    </location>
    <ligand>
        <name>NAD(+)</name>
        <dbReference type="ChEBI" id="CHEBI:57540"/>
    </ligand>
</feature>
<comment type="similarity">
    <text evidence="7 27">Belongs to the EPSP synthase family.</text>
</comment>
<dbReference type="InterPro" id="IPR008289">
    <property type="entry name" value="Pentafunct_AroM"/>
</dbReference>
<feature type="binding site" evidence="26">
    <location>
        <begin position="180"/>
        <end position="183"/>
    </location>
    <ligand>
        <name>NAD(+)</name>
        <dbReference type="ChEBI" id="CHEBI:57540"/>
    </ligand>
</feature>
<dbReference type="HAMAP" id="MF_00210">
    <property type="entry name" value="EPSP_synth"/>
    <property type="match status" value="1"/>
</dbReference>
<dbReference type="InterPro" id="IPR013708">
    <property type="entry name" value="Shikimate_DH-bd_N"/>
</dbReference>
<dbReference type="Pfam" id="PF04098">
    <property type="entry name" value="Rad52_Rad22"/>
    <property type="match status" value="1"/>
</dbReference>
<dbReference type="GO" id="GO:0006310">
    <property type="term" value="P:DNA recombination"/>
    <property type="evidence" value="ECO:0007669"/>
    <property type="project" value="UniProtKB-ARBA"/>
</dbReference>
<dbReference type="CDD" id="cd00502">
    <property type="entry name" value="DHQase_I"/>
    <property type="match status" value="1"/>
</dbReference>
<feature type="region of interest" description="Shikimate dehydrogenase" evidence="26">
    <location>
        <begin position="1286"/>
        <end position="1786"/>
    </location>
</feature>
<keyword evidence="21 26" id="KW-0456">Lyase</keyword>
<proteinExistence type="inferred from homology"/>
<dbReference type="GO" id="GO:0003855">
    <property type="term" value="F:3-dehydroquinate dehydratase activity"/>
    <property type="evidence" value="ECO:0007669"/>
    <property type="project" value="UniProtKB-UniRule"/>
</dbReference>
<feature type="active site" description="Proton acceptor; for 3-dehydroquinate synthase activity" evidence="26">
    <location>
        <position position="261"/>
    </location>
</feature>
<feature type="binding site" evidence="26">
    <location>
        <position position="147"/>
    </location>
    <ligand>
        <name>7-phospho-2-dehydro-3-deoxy-D-arabino-heptonate</name>
        <dbReference type="ChEBI" id="CHEBI:58394"/>
    </ligand>
</feature>
<evidence type="ECO:0000256" key="6">
    <source>
        <dbReference type="ARBA" id="ARBA00009349"/>
    </source>
</evidence>
<keyword evidence="13" id="KW-0227">DNA damage</keyword>
<dbReference type="EC" id="4.2.1.10" evidence="26"/>
<feature type="binding site" evidence="26">
    <location>
        <begin position="46"/>
        <end position="48"/>
    </location>
    <ligand>
        <name>NAD(+)</name>
        <dbReference type="ChEBI" id="CHEBI:57540"/>
    </ligand>
</feature>
<dbReference type="HAMAP" id="MF_03143">
    <property type="entry name" value="Pentafunct_AroM"/>
    <property type="match status" value="1"/>
</dbReference>
<keyword evidence="19 26" id="KW-0057">Aromatic amino acid biosynthesis</keyword>
<feature type="domain" description="Enolpyruvate transferase" evidence="28">
    <location>
        <begin position="409"/>
        <end position="838"/>
    </location>
</feature>
<dbReference type="PROSITE" id="PS01028">
    <property type="entry name" value="DEHYDROQUINASE_I"/>
    <property type="match status" value="1"/>
</dbReference>
<feature type="binding site" evidence="26">
    <location>
        <begin position="265"/>
        <end position="269"/>
    </location>
    <ligand>
        <name>7-phospho-2-dehydro-3-deoxy-D-arabino-heptonate</name>
        <dbReference type="ChEBI" id="CHEBI:58394"/>
    </ligand>
</feature>
<dbReference type="InterPro" id="IPR023193">
    <property type="entry name" value="EPSP_synthase_CS"/>
</dbReference>
<feature type="active site" description="Proton acceptor; for 3-dehydroquinate dehydratase activity" evidence="26">
    <location>
        <position position="1178"/>
    </location>
</feature>
<evidence type="ECO:0000313" key="33">
    <source>
        <dbReference type="EMBL" id="ODQ45372.1"/>
    </source>
</evidence>
<dbReference type="Gene3D" id="1.20.1090.10">
    <property type="entry name" value="Dehydroquinate synthase-like - alpha domain"/>
    <property type="match status" value="1"/>
</dbReference>
<feature type="binding site" evidence="26">
    <location>
        <position position="191"/>
    </location>
    <ligand>
        <name>NAD(+)</name>
        <dbReference type="ChEBI" id="CHEBI:57540"/>
    </ligand>
</feature>
<dbReference type="InterPro" id="IPR041247">
    <property type="entry name" value="Rad52_fam"/>
</dbReference>
<comment type="catalytic activity">
    <reaction evidence="26">
        <text>7-phospho-2-dehydro-3-deoxy-D-arabino-heptonate = 3-dehydroquinate + phosphate</text>
        <dbReference type="Rhea" id="RHEA:21968"/>
        <dbReference type="ChEBI" id="CHEBI:32364"/>
        <dbReference type="ChEBI" id="CHEBI:43474"/>
        <dbReference type="ChEBI" id="CHEBI:58394"/>
        <dbReference type="EC" id="4.2.3.4"/>
    </reaction>
</comment>
<gene>
    <name evidence="33" type="ORF">PICMEDRAFT_60131</name>
</gene>
<dbReference type="NCBIfam" id="TIGR01809">
    <property type="entry name" value="Shik-DH-AROM"/>
    <property type="match status" value="1"/>
</dbReference>
<evidence type="ECO:0000256" key="10">
    <source>
        <dbReference type="ARBA" id="ARBA00022679"/>
    </source>
</evidence>
<comment type="catalytic activity">
    <reaction evidence="24 26">
        <text>shikimate + ATP = 3-phosphoshikimate + ADP + H(+)</text>
        <dbReference type="Rhea" id="RHEA:13121"/>
        <dbReference type="ChEBI" id="CHEBI:15378"/>
        <dbReference type="ChEBI" id="CHEBI:30616"/>
        <dbReference type="ChEBI" id="CHEBI:36208"/>
        <dbReference type="ChEBI" id="CHEBI:145989"/>
        <dbReference type="ChEBI" id="CHEBI:456216"/>
        <dbReference type="EC" id="2.7.1.71"/>
    </reaction>
</comment>
<evidence type="ECO:0000256" key="14">
    <source>
        <dbReference type="ARBA" id="ARBA00022777"/>
    </source>
</evidence>
<keyword evidence="20" id="KW-0234">DNA repair</keyword>
<dbReference type="PROSITE" id="PS00104">
    <property type="entry name" value="EPSP_SYNTHASE_1"/>
    <property type="match status" value="1"/>
</dbReference>
<evidence type="ECO:0000256" key="9">
    <source>
        <dbReference type="ARBA" id="ARBA00022605"/>
    </source>
</evidence>
<feature type="binding site" evidence="26">
    <location>
        <position position="272"/>
    </location>
    <ligand>
        <name>7-phospho-2-dehydro-3-deoxy-D-arabino-heptonate</name>
        <dbReference type="ChEBI" id="CHEBI:58394"/>
    </ligand>
</feature>
<dbReference type="InterPro" id="IPR016037">
    <property type="entry name" value="DHQ_synth_AroB"/>
</dbReference>
<dbReference type="GO" id="GO:0004765">
    <property type="term" value="F:shikimate kinase activity"/>
    <property type="evidence" value="ECO:0007669"/>
    <property type="project" value="UniProtKB-UniRule"/>
</dbReference>
<dbReference type="HAMAP" id="MF_00109">
    <property type="entry name" value="Shikimate_kinase"/>
    <property type="match status" value="1"/>
</dbReference>
<dbReference type="InterPro" id="IPR018508">
    <property type="entry name" value="3-dehydroquinate_DH_AS"/>
</dbReference>
<feature type="binding site" evidence="26">
    <location>
        <begin position="876"/>
        <end position="883"/>
    </location>
    <ligand>
        <name>ATP</name>
        <dbReference type="ChEBI" id="CHEBI:30616"/>
    </ligand>
</feature>
<feature type="domain" description="3-dehydroquinate synthase C-terminal" evidence="32">
    <location>
        <begin position="192"/>
        <end position="359"/>
    </location>
</feature>
<feature type="binding site" evidence="26">
    <location>
        <begin position="84"/>
        <end position="87"/>
    </location>
    <ligand>
        <name>NAD(+)</name>
        <dbReference type="ChEBI" id="CHEBI:57540"/>
    </ligand>
</feature>
<keyword evidence="18 26" id="KW-0560">Oxidoreductase</keyword>
<dbReference type="PRINTS" id="PR01100">
    <property type="entry name" value="SHIKIMTKNASE"/>
</dbReference>
<keyword evidence="15 26" id="KW-0862">Zinc</keyword>
<comment type="caution">
    <text evidence="26">Lacks conserved residue(s) required for the propagation of feature annotation.</text>
</comment>
<dbReference type="FunFam" id="3.40.50.300:FF:001256">
    <property type="entry name" value="Pentafunctional AROM polypeptide"/>
    <property type="match status" value="1"/>
</dbReference>
<dbReference type="SUPFAM" id="SSF55205">
    <property type="entry name" value="EPT/RTPC-like"/>
    <property type="match status" value="1"/>
</dbReference>
<dbReference type="SUPFAM" id="SSF51735">
    <property type="entry name" value="NAD(P)-binding Rossmann-fold domains"/>
    <property type="match status" value="1"/>
</dbReference>
<keyword evidence="12 26" id="KW-0547">Nucleotide-binding</keyword>
<feature type="active site" description="Schiff-base intermediate with substrate; for 3-dehydroquinate dehydratase activity" evidence="26">
    <location>
        <position position="1207"/>
    </location>
</feature>
<comment type="pathway">
    <text evidence="26">Metabolic intermediate biosynthesis; chorismate biosynthesis; chorismate from D-erythrose 4-phosphate and phosphoenolpyruvate: step 4/7.</text>
</comment>
<dbReference type="Gene3D" id="3.40.50.10860">
    <property type="entry name" value="Leucine Dehydrogenase, chain A, domain 1"/>
    <property type="match status" value="1"/>
</dbReference>
<dbReference type="CDD" id="cd08195">
    <property type="entry name" value="DHQS"/>
    <property type="match status" value="1"/>
</dbReference>
<dbReference type="GO" id="GO:0046872">
    <property type="term" value="F:metal ion binding"/>
    <property type="evidence" value="ECO:0007669"/>
    <property type="project" value="UniProtKB-UniRule"/>
</dbReference>
<dbReference type="InterPro" id="IPR036291">
    <property type="entry name" value="NAD(P)-bd_dom_sf"/>
</dbReference>
<dbReference type="GO" id="GO:0003856">
    <property type="term" value="F:3-dehydroquinate synthase activity"/>
    <property type="evidence" value="ECO:0007669"/>
    <property type="project" value="UniProtKB-UniRule"/>
</dbReference>
<dbReference type="CDD" id="cd00464">
    <property type="entry name" value="SK"/>
    <property type="match status" value="1"/>
</dbReference>
<comment type="similarity">
    <text evidence="4">In the 2nd section; belongs to the type-I 3-dehydroquinase family.</text>
</comment>
<dbReference type="PROSITE" id="PS01128">
    <property type="entry name" value="SHIKIMATE_KINASE"/>
    <property type="match status" value="1"/>
</dbReference>
<dbReference type="PANTHER" id="PTHR21090">
    <property type="entry name" value="AROM/DEHYDROQUINATE SYNTHASE"/>
    <property type="match status" value="1"/>
</dbReference>
<evidence type="ECO:0000259" key="29">
    <source>
        <dbReference type="Pfam" id="PF01488"/>
    </source>
</evidence>
<dbReference type="InterPro" id="IPR000623">
    <property type="entry name" value="Shikimate_kinase/TSH1"/>
</dbReference>
<dbReference type="FunFam" id="3.65.10.10:FF:000007">
    <property type="entry name" value="Pentafunctional AROM polypeptide"/>
    <property type="match status" value="1"/>
</dbReference>
<dbReference type="InterPro" id="IPR006151">
    <property type="entry name" value="Shikm_DH/Glu-tRNA_Rdtase"/>
</dbReference>
<dbReference type="Pfam" id="PF01761">
    <property type="entry name" value="DHQ_synthase"/>
    <property type="match status" value="1"/>
</dbReference>
<dbReference type="Pfam" id="PF00275">
    <property type="entry name" value="EPSP_synthase"/>
    <property type="match status" value="1"/>
</dbReference>
<feature type="active site" description="For EPSP synthase activity" evidence="26">
    <location>
        <position position="826"/>
    </location>
</feature>
<dbReference type="Gene3D" id="3.40.50.720">
    <property type="entry name" value="NAD(P)-binding Rossmann-like Domain"/>
    <property type="match status" value="1"/>
</dbReference>
<evidence type="ECO:0000256" key="23">
    <source>
        <dbReference type="ARBA" id="ARBA00044633"/>
    </source>
</evidence>
<evidence type="ECO:0000256" key="25">
    <source>
        <dbReference type="ARBA" id="ARBA00054455"/>
    </source>
</evidence>
<dbReference type="EC" id="2.5.1.19" evidence="26"/>
<evidence type="ECO:0000256" key="11">
    <source>
        <dbReference type="ARBA" id="ARBA00022723"/>
    </source>
</evidence>
<dbReference type="GO" id="GO:0004764">
    <property type="term" value="F:shikimate 3-dehydrogenase (NADP+) activity"/>
    <property type="evidence" value="ECO:0007669"/>
    <property type="project" value="UniProtKB-UniRule"/>
</dbReference>
<dbReference type="InterPro" id="IPR006264">
    <property type="entry name" value="EPSP_synthase"/>
</dbReference>
<dbReference type="SUPFAM" id="SSF52540">
    <property type="entry name" value="P-loop containing nucleoside triphosphate hydrolases"/>
    <property type="match status" value="1"/>
</dbReference>
<dbReference type="NCBIfam" id="TIGR01357">
    <property type="entry name" value="aroB"/>
    <property type="match status" value="1"/>
</dbReference>
<comment type="pathway">
    <text evidence="2 26 27">Metabolic intermediate biosynthesis; chorismate biosynthesis; chorismate from D-erythrose 4-phosphate and phosphoenolpyruvate: step 6/7.</text>
</comment>
<dbReference type="UniPathway" id="UPA00053">
    <property type="reaction ID" value="UER00085"/>
</dbReference>
<dbReference type="FunFam" id="3.20.20.70:FF:000135">
    <property type="entry name" value="Pentafunctional AROM polypeptide"/>
    <property type="match status" value="1"/>
</dbReference>
<dbReference type="Gene3D" id="3.65.10.10">
    <property type="entry name" value="Enolpyruvate transferase domain"/>
    <property type="match status" value="2"/>
</dbReference>
<dbReference type="OrthoDB" id="197068at2759"/>
<evidence type="ECO:0000256" key="8">
    <source>
        <dbReference type="ARBA" id="ARBA00022490"/>
    </source>
</evidence>
<dbReference type="Pfam" id="PF08501">
    <property type="entry name" value="Shikimate_dh_N"/>
    <property type="match status" value="1"/>
</dbReference>
<feature type="binding site" evidence="26">
    <location>
        <begin position="140"/>
        <end position="141"/>
    </location>
    <ligand>
        <name>NAD(+)</name>
        <dbReference type="ChEBI" id="CHEBI:57540"/>
    </ligand>
</feature>
<comment type="catalytic activity">
    <reaction evidence="26">
        <text>3-dehydroquinate = 3-dehydroshikimate + H2O</text>
        <dbReference type="Rhea" id="RHEA:21096"/>
        <dbReference type="ChEBI" id="CHEBI:15377"/>
        <dbReference type="ChEBI" id="CHEBI:16630"/>
        <dbReference type="ChEBI" id="CHEBI:32364"/>
        <dbReference type="EC" id="4.2.1.10"/>
    </reaction>
</comment>
<dbReference type="GO" id="GO:0005524">
    <property type="term" value="F:ATP binding"/>
    <property type="evidence" value="ECO:0007669"/>
    <property type="project" value="UniProtKB-UniRule"/>
</dbReference>
<dbReference type="STRING" id="763406.A0A1E3NGX8"/>
<dbReference type="Pfam" id="PF24621">
    <property type="entry name" value="DHQS_C"/>
    <property type="match status" value="1"/>
</dbReference>
<comment type="pathway">
    <text evidence="26">Metabolic intermediate biosynthesis; chorismate biosynthesis; chorismate from D-erythrose 4-phosphate and phosphoenolpyruvate: step 3/7.</text>
</comment>
<dbReference type="InterPro" id="IPR013785">
    <property type="entry name" value="Aldolase_TIM"/>
</dbReference>
<feature type="binding site" evidence="26">
    <location>
        <position position="272"/>
    </location>
    <ligand>
        <name>Zn(2+)</name>
        <dbReference type="ChEBI" id="CHEBI:29105"/>
        <note>catalytic</note>
    </ligand>
</feature>
<dbReference type="InterPro" id="IPR013792">
    <property type="entry name" value="RNA3'P_cycl/enolpyr_Trfase_a/b"/>
</dbReference>
<evidence type="ECO:0000256" key="2">
    <source>
        <dbReference type="ARBA" id="ARBA00004811"/>
    </source>
</evidence>
<dbReference type="InterPro" id="IPR042525">
    <property type="entry name" value="Rad52_Rad59_Rad22_sf"/>
</dbReference>
<feature type="binding site" evidence="26">
    <location>
        <position position="195"/>
    </location>
    <ligand>
        <name>Zn(2+)</name>
        <dbReference type="ChEBI" id="CHEBI:29105"/>
        <note>catalytic</note>
    </ligand>
</feature>
<dbReference type="GO" id="GO:0003866">
    <property type="term" value="F:3-phosphoshikimate 1-carboxyvinyltransferase activity"/>
    <property type="evidence" value="ECO:0007669"/>
    <property type="project" value="UniProtKB-UniRule"/>
</dbReference>
<dbReference type="Pfam" id="PF01488">
    <property type="entry name" value="Shikimate_DH"/>
    <property type="match status" value="1"/>
</dbReference>
<dbReference type="NCBIfam" id="TIGR01356">
    <property type="entry name" value="aroA"/>
    <property type="match status" value="1"/>
</dbReference>
<dbReference type="FunFam" id="3.40.50.1970:FF:000007">
    <property type="entry name" value="Pentafunctional AROM polypeptide"/>
    <property type="match status" value="1"/>
</dbReference>
<comment type="cofactor">
    <cofactor evidence="26">
        <name>Zn(2+)</name>
        <dbReference type="ChEBI" id="CHEBI:29105"/>
    </cofactor>
    <text evidence="26">Binds 2 Zn(2+) ions per subunit.</text>
</comment>
<comment type="subunit">
    <text evidence="26">Homodimer.</text>
</comment>
<dbReference type="RefSeq" id="XP_019016485.1">
    <property type="nucleotide sequence ID" value="XM_019163412.1"/>
</dbReference>
<dbReference type="InterPro" id="IPR010110">
    <property type="entry name" value="Shikimate_DH_AroM-type"/>
</dbReference>
<dbReference type="InterPro" id="IPR036968">
    <property type="entry name" value="Enolpyruvate_Tfrase_sf"/>
</dbReference>
<dbReference type="SUPFAM" id="SSF51569">
    <property type="entry name" value="Aldolase"/>
    <property type="match status" value="1"/>
</dbReference>
<evidence type="ECO:0000259" key="28">
    <source>
        <dbReference type="Pfam" id="PF00275"/>
    </source>
</evidence>
<evidence type="ECO:0000259" key="31">
    <source>
        <dbReference type="Pfam" id="PF08501"/>
    </source>
</evidence>
<dbReference type="InterPro" id="IPR023000">
    <property type="entry name" value="Shikimate_kinase_CS"/>
</dbReference>
<evidence type="ECO:0000256" key="24">
    <source>
        <dbReference type="ARBA" id="ARBA00048567"/>
    </source>
</evidence>
<comment type="similarity">
    <text evidence="26">In the 2nd section; belongs to the EPSP synthase family.</text>
</comment>
<reference evidence="33 34" key="1">
    <citation type="journal article" date="2016" name="Proc. Natl. Acad. Sci. U.S.A.">
        <title>Comparative genomics of biotechnologically important yeasts.</title>
        <authorList>
            <person name="Riley R."/>
            <person name="Haridas S."/>
            <person name="Wolfe K.H."/>
            <person name="Lopes M.R."/>
            <person name="Hittinger C.T."/>
            <person name="Goeker M."/>
            <person name="Salamov A.A."/>
            <person name="Wisecaver J.H."/>
            <person name="Long T.M."/>
            <person name="Calvey C.H."/>
            <person name="Aerts A.L."/>
            <person name="Barry K.W."/>
            <person name="Choi C."/>
            <person name="Clum A."/>
            <person name="Coughlan A.Y."/>
            <person name="Deshpande S."/>
            <person name="Douglass A.P."/>
            <person name="Hanson S.J."/>
            <person name="Klenk H.-P."/>
            <person name="LaButti K.M."/>
            <person name="Lapidus A."/>
            <person name="Lindquist E.A."/>
            <person name="Lipzen A.M."/>
            <person name="Meier-Kolthoff J.P."/>
            <person name="Ohm R.A."/>
            <person name="Otillar R.P."/>
            <person name="Pangilinan J.L."/>
            <person name="Peng Y."/>
            <person name="Rokas A."/>
            <person name="Rosa C.A."/>
            <person name="Scheuner C."/>
            <person name="Sibirny A.A."/>
            <person name="Slot J.C."/>
            <person name="Stielow J.B."/>
            <person name="Sun H."/>
            <person name="Kurtzman C.P."/>
            <person name="Blackwell M."/>
            <person name="Grigoriev I.V."/>
            <person name="Jeffries T.W."/>
        </authorList>
    </citation>
    <scope>NUCLEOTIDE SEQUENCE [LARGE SCALE GENOMIC DNA]</scope>
    <source>
        <strain evidence="33 34">NRRL Y-2026</strain>
    </source>
</reference>
<feature type="domain" description="Shikimate dehydrogenase substrate binding N-terminal" evidence="31">
    <location>
        <begin position="1291"/>
        <end position="1371"/>
    </location>
</feature>
<organism evidence="33 34">
    <name type="scientific">Pichia membranifaciens NRRL Y-2026</name>
    <dbReference type="NCBI Taxonomy" id="763406"/>
    <lineage>
        <taxon>Eukaryota</taxon>
        <taxon>Fungi</taxon>
        <taxon>Dikarya</taxon>
        <taxon>Ascomycota</taxon>
        <taxon>Saccharomycotina</taxon>
        <taxon>Pichiomycetes</taxon>
        <taxon>Pichiales</taxon>
        <taxon>Pichiaceae</taxon>
        <taxon>Pichia</taxon>
    </lineage>
</organism>
<comment type="similarity">
    <text evidence="26">In the 4th section; belongs to the type-I 3-dehydroquinase family.</text>
</comment>
<dbReference type="InterPro" id="IPR056179">
    <property type="entry name" value="DHQS_C"/>
</dbReference>
<dbReference type="InterPro" id="IPR031322">
    <property type="entry name" value="Shikimate/glucono_kinase"/>
</dbReference>
<evidence type="ECO:0000313" key="34">
    <source>
        <dbReference type="Proteomes" id="UP000094455"/>
    </source>
</evidence>
<dbReference type="InterPro" id="IPR001381">
    <property type="entry name" value="DHquinase_I"/>
</dbReference>
<dbReference type="GO" id="GO:0009423">
    <property type="term" value="P:chorismate biosynthetic process"/>
    <property type="evidence" value="ECO:0007669"/>
    <property type="project" value="UniProtKB-UniRule"/>
</dbReference>
<evidence type="ECO:0000259" key="32">
    <source>
        <dbReference type="Pfam" id="PF24621"/>
    </source>
</evidence>
<dbReference type="InterPro" id="IPR046346">
    <property type="entry name" value="Aminoacid_DH-like_N_sf"/>
</dbReference>
<feature type="binding site" evidence="26">
    <location>
        <position position="288"/>
    </location>
    <ligand>
        <name>7-phospho-2-dehydro-3-deoxy-D-arabino-heptonate</name>
        <dbReference type="ChEBI" id="CHEBI:58394"/>
    </ligand>
</feature>
<feature type="binding site" evidence="26">
    <location>
        <position position="288"/>
    </location>
    <ligand>
        <name>Zn(2+)</name>
        <dbReference type="ChEBI" id="CHEBI:29105"/>
        <note>catalytic</note>
    </ligand>
</feature>
<dbReference type="NCBIfam" id="TIGR01093">
    <property type="entry name" value="aroD"/>
    <property type="match status" value="1"/>
</dbReference>
<comment type="similarity">
    <text evidence="26">In the N-terminal section; belongs to the sugar phosphate cyclases superfamily. Dehydroquinate synthase family.</text>
</comment>
<dbReference type="Pfam" id="PF01487">
    <property type="entry name" value="DHquinase_I"/>
    <property type="match status" value="1"/>
</dbReference>
<evidence type="ECO:0000256" key="27">
    <source>
        <dbReference type="RuleBase" id="RU004164"/>
    </source>
</evidence>
<dbReference type="EC" id="1.1.1.25" evidence="26"/>
<dbReference type="InterPro" id="IPR001986">
    <property type="entry name" value="Enolpyruvate_Tfrase_dom"/>
</dbReference>
<dbReference type="Pfam" id="PF01202">
    <property type="entry name" value="SKI"/>
    <property type="match status" value="1"/>
</dbReference>
<evidence type="ECO:0000256" key="26">
    <source>
        <dbReference type="HAMAP-Rule" id="MF_03143"/>
    </source>
</evidence>
<feature type="binding site" evidence="26">
    <location>
        <position position="163"/>
    </location>
    <ligand>
        <name>7-phospho-2-dehydro-3-deoxy-D-arabino-heptonate</name>
        <dbReference type="ChEBI" id="CHEBI:58394"/>
    </ligand>
</feature>
<evidence type="ECO:0000259" key="30">
    <source>
        <dbReference type="Pfam" id="PF01761"/>
    </source>
</evidence>
<dbReference type="EMBL" id="KV454005">
    <property type="protein sequence ID" value="ODQ45372.1"/>
    <property type="molecule type" value="Genomic_DNA"/>
</dbReference>
<comment type="catalytic activity">
    <reaction evidence="23">
        <text>3-phosphoshikimate + phosphoenolpyruvate = 5-O-(1-carboxyvinyl)-3-phosphoshikimate + phosphate</text>
        <dbReference type="Rhea" id="RHEA:21256"/>
        <dbReference type="ChEBI" id="CHEBI:43474"/>
        <dbReference type="ChEBI" id="CHEBI:57701"/>
        <dbReference type="ChEBI" id="CHEBI:58702"/>
        <dbReference type="ChEBI" id="CHEBI:145989"/>
        <dbReference type="EC" id="2.5.1.19"/>
    </reaction>
    <physiologicalReaction direction="left-to-right" evidence="23">
        <dbReference type="Rhea" id="RHEA:21257"/>
    </physiologicalReaction>
</comment>
<dbReference type="GO" id="GO:0005737">
    <property type="term" value="C:cytoplasm"/>
    <property type="evidence" value="ECO:0007669"/>
    <property type="project" value="UniProtKB-SubCell"/>
</dbReference>
<comment type="similarity">
    <text evidence="26">In the C-terminal section; belongs to the shikimate dehydrogenase family.</text>
</comment>
<dbReference type="Gene3D" id="3.40.50.300">
    <property type="entry name" value="P-loop containing nucleotide triphosphate hydrolases"/>
    <property type="match status" value="1"/>
</dbReference>
<dbReference type="EC" id="2.7.1.71" evidence="26"/>
<comment type="pathway">
    <text evidence="3 26">Metabolic intermediate biosynthesis; chorismate biosynthesis; chorismate from D-erythrose 4-phosphate and phosphoenolpyruvate: step 5/7.</text>
</comment>
<evidence type="ECO:0000256" key="20">
    <source>
        <dbReference type="ARBA" id="ARBA00023204"/>
    </source>
</evidence>
<evidence type="ECO:0000256" key="16">
    <source>
        <dbReference type="ARBA" id="ARBA00022840"/>
    </source>
</evidence>
<feature type="binding site" evidence="26">
    <location>
        <begin position="115"/>
        <end position="117"/>
    </location>
    <ligand>
        <name>NAD(+)</name>
        <dbReference type="ChEBI" id="CHEBI:57540"/>
    </ligand>
</feature>
<keyword evidence="16 26" id="KW-0067">ATP-binding</keyword>
<feature type="domain" description="3-dehydroquinate synthase N-terminal" evidence="30">
    <location>
        <begin position="78"/>
        <end position="190"/>
    </location>
</feature>
<name>A0A1E3NGX8_9ASCO</name>
<comment type="subcellular location">
    <subcellularLocation>
        <location evidence="1 26">Cytoplasm</location>
    </subcellularLocation>
</comment>
<dbReference type="GO" id="GO:0008652">
    <property type="term" value="P:amino acid biosynthetic process"/>
    <property type="evidence" value="ECO:0007669"/>
    <property type="project" value="UniProtKB-KW"/>
</dbReference>
<dbReference type="Gene3D" id="3.30.390.80">
    <property type="entry name" value="DNA repair protein Rad52/59/22"/>
    <property type="match status" value="1"/>
</dbReference>
<dbReference type="Gene3D" id="3.40.50.1970">
    <property type="match status" value="1"/>
</dbReference>
<feature type="binding site" evidence="26">
    <location>
        <position position="120"/>
    </location>
    <ligand>
        <name>NAD(+)</name>
        <dbReference type="ChEBI" id="CHEBI:57540"/>
    </ligand>
</feature>
<evidence type="ECO:0000256" key="19">
    <source>
        <dbReference type="ARBA" id="ARBA00023141"/>
    </source>
</evidence>
<evidence type="ECO:0000256" key="3">
    <source>
        <dbReference type="ARBA" id="ARBA00004842"/>
    </source>
</evidence>
<evidence type="ECO:0000256" key="15">
    <source>
        <dbReference type="ARBA" id="ARBA00022833"/>
    </source>
</evidence>
<feature type="active site" description="Proton acceptor; for 3-dehydroquinate synthase activity" evidence="26">
    <location>
        <position position="276"/>
    </location>
</feature>
<feature type="binding site" evidence="26">
    <location>
        <position position="131"/>
    </location>
    <ligand>
        <name>7-phospho-2-dehydro-3-deoxy-D-arabino-heptonate</name>
        <dbReference type="ChEBI" id="CHEBI:58394"/>
    </ligand>
</feature>
<comment type="similarity">
    <text evidence="5">Belongs to the RAD52 family.</text>
</comment>
<feature type="region of interest" description="3-dehydroquinate synthase" evidence="26">
    <location>
        <begin position="1"/>
        <end position="385"/>
    </location>
</feature>
<feature type="binding site" evidence="26">
    <location>
        <position position="251"/>
    </location>
    <ligand>
        <name>7-phospho-2-dehydro-3-deoxy-D-arabino-heptonate</name>
        <dbReference type="ChEBI" id="CHEBI:58394"/>
    </ligand>
</feature>
<evidence type="ECO:0000256" key="12">
    <source>
        <dbReference type="ARBA" id="ARBA00022741"/>
    </source>
</evidence>
<evidence type="ECO:0000256" key="13">
    <source>
        <dbReference type="ARBA" id="ARBA00022763"/>
    </source>
</evidence>
<dbReference type="PROSITE" id="PS00885">
    <property type="entry name" value="EPSP_SYNTHASE_2"/>
    <property type="match status" value="1"/>
</dbReference>
<dbReference type="InterPro" id="IPR027417">
    <property type="entry name" value="P-loop_NTPase"/>
</dbReference>
<keyword evidence="17 26" id="KW-0521">NADP</keyword>
<evidence type="ECO:0000256" key="22">
    <source>
        <dbReference type="ARBA" id="ARBA00023268"/>
    </source>
</evidence>
<evidence type="ECO:0000256" key="17">
    <source>
        <dbReference type="ARBA" id="ARBA00022857"/>
    </source>
</evidence>
<dbReference type="FunFam" id="1.20.1090.10:FF:000007">
    <property type="entry name" value="Pentafunctional AROM polypeptide"/>
    <property type="match status" value="1"/>
</dbReference>
<keyword evidence="22 26" id="KW-0511">Multifunctional enzyme</keyword>
<dbReference type="Gene3D" id="3.20.20.70">
    <property type="entry name" value="Aldolase class I"/>
    <property type="match status" value="1"/>
</dbReference>
<keyword evidence="14 26" id="KW-0418">Kinase</keyword>
<dbReference type="EC" id="4.2.3.4" evidence="26"/>
<dbReference type="CDD" id="cd01065">
    <property type="entry name" value="NAD_bind_Shikimate_DH"/>
    <property type="match status" value="1"/>
</dbReference>
<sequence length="1786" mass="197741">MVKENHVEKVTILGSDTIHVGYKIQDKICQEIVGTLKSSTYVIVTDTNLEKCGHLDTYKAAFLKTIAKVRPNSRLLTYVISPGEANKNRVTKAAVEDYLLSQGCTRDTVIVAMGGGIIGDMIGYVAATFMRGVRVVQIPTTLLAMVDSSIGGKTAIDTPLGKNFIGAFWQPQYVLVDIAFLATLPVREFINGMAEVIKTAAIWNEKEFDRLESYTELFLQVINNRGKDGAVDLSPILDHIFKLVLESIKVKAEVVTLDEREGGLRNLLNFGHSIGHAYEAILTPQVLHGECVAIGSIKEAELSRYLGILPPVAVSRLKKCFEGYGLPISLHDKVVQSRANGKVCPVDVLLKKMAIDKKNDGAKKKVVLLKKIGECYEPSASYVDDSDLRVILTEDIKVYPFSTSQKEIVVTPPGSKSISNRALILAALGKGECRLKNLLHSDDTQHMLAAVSALKGAEISWEDNGETVVLNGNGGKLVTTDEEIYLGNAGTASRFLTTIACLVDVRGDLDTISLTGNKRMQERPNGPLIDALRENGSDIKCLNKEGSLPIIVKCGKGLKGGRIELGATVSSQYVSSILLAAPYAQNPVTLALVGGKPISQLYIDMTIRMMAAFGVNVVKSKTEEYTYEIPTGHYVNPPEYVIESDASSATYPLAFAAMTGSKCTIPNIGSGSLQGDARFAVDVLKPMGCFVTQSETSTTVQGPEVGTLKPLKHVDMEPMTDAFLTATVVAAIANDPENYTSITGIANQRVKECNRIEAMRVQLAKFGVVATELDDGIVVHGIDYKKLKAPEEPGVFSYDDHRVAMSFSLLAGLVQDGPVIIQERHCTSKTWPGWWDILHTQLNAKLDGYEPASYANSNAKNSTPSKNGSKSIILVGMRAAGKSTMSDVISSTTGFSILDVDQYFEKKVNRTIKEFVEQNSWEKFREKELETIKEILKKYPNNHVISTGGGIVEIPQARDLLIDYKKKGGIVLHLHRDVMEMINFLKEKDTNRPAYGEEILEVWKRRKPWYEICSSNFFFMPHCSNDEELTRLKNTMSSFVSEIIGNPAEIPTKRSYFVCLTYPDLKASDALENITKITTGCDAVELRVDLLKSYDLGFVAEQIGLLRNHTAVPIIFTVRTKSQGGAFPDDDFDTIADLTSLAFKMGVAYVDMELSLPEGLFATLISKRGFTKVIGSHHDFSGVFKWDNAEWENKYQFAVSSKVDIVKFVGTALDFSDNFLLENFRHQHKNKPLIAINMRRLGQLSRIVNPLLTPVTHLLLPNSAAPGQLSIQQINESLTLIGELQPKKFYVVGTPISHSRSPVLHQAGYDALGLPHSFNRFETGDASKVYNEIVKDDNFGGCAITIPLKLDMIKYATELSDSAKVIGAINTFYPIGENKYYATNTDWIGITESFRRHGITTKTQNALIIGGGGTSRAAVYAFKQLGCENIYMLNRTPEKLKEIKSSFPEEYNITVLENLDEISMVKELDLIVSTVPANVDFDEAFISKIEALLAKRPPTGGLFLEAAYKPLVTPLMRLAADEYKWAVIPGREMLVNQGIQQFKEFCGIEPPYEEVFEAVVSEGEYDKSETERLIAELSKVEDSITEWFPNINGWEIEEVQRSLGCVRAKLASNWSVQRTNRFFRSVEREVGERIFRGKKAFNGRRRKTEESGLENVEGIKEGNDLELGLGLHRLIDLANRVYGVSNWMSQVGESKLEKYEVISSEEGEQVKCNVMIRTTVKLSLADNTVVEKFGFGYSSNLPREMAFRKCKKESVSDGLKSCFGGLVALLIDYEEKVRSGYYRKYT</sequence>
<dbReference type="GO" id="GO:0009073">
    <property type="term" value="P:aromatic amino acid family biosynthetic process"/>
    <property type="evidence" value="ECO:0007669"/>
    <property type="project" value="UniProtKB-UniRule"/>
</dbReference>
<keyword evidence="34" id="KW-1185">Reference proteome</keyword>
<feature type="domain" description="Quinate/shikimate 5-dehydrogenase/glutamyl-tRNA reductase" evidence="29">
    <location>
        <begin position="1401"/>
        <end position="1476"/>
    </location>
</feature>
<dbReference type="SUPFAM" id="SSF53223">
    <property type="entry name" value="Aminoacid dehydrogenase-like, N-terminal domain"/>
    <property type="match status" value="1"/>
</dbReference>
<feature type="binding site" evidence="26">
    <location>
        <position position="153"/>
    </location>
    <ligand>
        <name>7-phospho-2-dehydro-3-deoxy-D-arabino-heptonate</name>
        <dbReference type="ChEBI" id="CHEBI:58394"/>
    </ligand>
</feature>
<comment type="pathway">
    <text evidence="26">Metabolic intermediate biosynthesis; chorismate biosynthesis; chorismate from D-erythrose 4-phosphate and phosphoenolpyruvate: step 2/7.</text>
</comment>
<dbReference type="GO" id="GO:0006302">
    <property type="term" value="P:double-strand break repair"/>
    <property type="evidence" value="ECO:0007669"/>
    <property type="project" value="UniProtKB-ARBA"/>
</dbReference>